<dbReference type="GO" id="GO:0005524">
    <property type="term" value="F:ATP binding"/>
    <property type="evidence" value="ECO:0007669"/>
    <property type="project" value="InterPro"/>
</dbReference>
<dbReference type="Proteomes" id="UP001489004">
    <property type="component" value="Unassembled WGS sequence"/>
</dbReference>
<dbReference type="PANTHER" id="PTHR10772">
    <property type="entry name" value="10 KDA HEAT SHOCK PROTEIN"/>
    <property type="match status" value="1"/>
</dbReference>
<dbReference type="AlphaFoldDB" id="A0AAW1PLX7"/>
<dbReference type="EMBL" id="JALJOR010000011">
    <property type="protein sequence ID" value="KAK9808992.1"/>
    <property type="molecule type" value="Genomic_DNA"/>
</dbReference>
<dbReference type="GO" id="GO:0051087">
    <property type="term" value="F:protein-folding chaperone binding"/>
    <property type="evidence" value="ECO:0007669"/>
    <property type="project" value="TreeGrafter"/>
</dbReference>
<dbReference type="SMART" id="SM00883">
    <property type="entry name" value="Cpn10"/>
    <property type="match status" value="2"/>
</dbReference>
<keyword evidence="8" id="KW-1185">Reference proteome</keyword>
<comment type="similarity">
    <text evidence="1 6">Belongs to the GroES chaperonin family.</text>
</comment>
<dbReference type="InterPro" id="IPR020818">
    <property type="entry name" value="Chaperonin_GroES"/>
</dbReference>
<dbReference type="CDD" id="cd00320">
    <property type="entry name" value="cpn10"/>
    <property type="match status" value="2"/>
</dbReference>
<proteinExistence type="inferred from homology"/>
<dbReference type="Gene3D" id="2.30.33.40">
    <property type="entry name" value="GroES chaperonin"/>
    <property type="match status" value="2"/>
</dbReference>
<dbReference type="FunFam" id="2.30.33.40:FF:000001">
    <property type="entry name" value="10 kDa chaperonin"/>
    <property type="match status" value="2"/>
</dbReference>
<evidence type="ECO:0000256" key="3">
    <source>
        <dbReference type="ARBA" id="ARBA00031971"/>
    </source>
</evidence>
<dbReference type="HAMAP" id="MF_00580">
    <property type="entry name" value="CH10"/>
    <property type="match status" value="1"/>
</dbReference>
<dbReference type="GO" id="GO:0044183">
    <property type="term" value="F:protein folding chaperone"/>
    <property type="evidence" value="ECO:0007669"/>
    <property type="project" value="InterPro"/>
</dbReference>
<evidence type="ECO:0000256" key="6">
    <source>
        <dbReference type="RuleBase" id="RU003479"/>
    </source>
</evidence>
<reference evidence="7 8" key="1">
    <citation type="journal article" date="2024" name="Nat. Commun.">
        <title>Phylogenomics reveals the evolutionary origins of lichenization in chlorophyte algae.</title>
        <authorList>
            <person name="Puginier C."/>
            <person name="Libourel C."/>
            <person name="Otte J."/>
            <person name="Skaloud P."/>
            <person name="Haon M."/>
            <person name="Grisel S."/>
            <person name="Petersen M."/>
            <person name="Berrin J.G."/>
            <person name="Delaux P.M."/>
            <person name="Dal Grande F."/>
            <person name="Keller J."/>
        </authorList>
    </citation>
    <scope>NUCLEOTIDE SEQUENCE [LARGE SCALE GENOMIC DNA]</scope>
    <source>
        <strain evidence="7 8">SAG 2043</strain>
    </source>
</reference>
<comment type="caution">
    <text evidence="7">The sequence shown here is derived from an EMBL/GenBank/DDBJ whole genome shotgun (WGS) entry which is preliminary data.</text>
</comment>
<name>A0AAW1PLX7_9CHLO</name>
<gene>
    <name evidence="7" type="ORF">WJX72_007519</name>
</gene>
<evidence type="ECO:0000313" key="7">
    <source>
        <dbReference type="EMBL" id="KAK9808992.1"/>
    </source>
</evidence>
<keyword evidence="2 6" id="KW-0143">Chaperone</keyword>
<sequence>MLLDFGPQAPVIEIPSKYKKVTPKGDLVLCKVGDAEEKTTGGVLLPTAAQTKPTSGDIVALGDGRVGDKTQEFSLKVGETVLYSKFGIGVTDLEIEDVLHILIREDDCIGIMPRSGATADDIPKLRPVGDRVLIKVQEAADVTAGGVMLPDAAKEKPISGTVVAVGPGKRSEDGSRKAMKVAEGDHVLYFKYAGDAMETPKGEKYTVVHESDVLCKLPAGQ</sequence>
<dbReference type="PRINTS" id="PR00297">
    <property type="entry name" value="CHAPERONIN10"/>
</dbReference>
<dbReference type="PANTHER" id="PTHR10772:SF63">
    <property type="entry name" value="20 KDA CHAPERONIN, CHLOROPLASTIC"/>
    <property type="match status" value="1"/>
</dbReference>
<organism evidence="7 8">
    <name type="scientific">[Myrmecia] bisecta</name>
    <dbReference type="NCBI Taxonomy" id="41462"/>
    <lineage>
        <taxon>Eukaryota</taxon>
        <taxon>Viridiplantae</taxon>
        <taxon>Chlorophyta</taxon>
        <taxon>core chlorophytes</taxon>
        <taxon>Trebouxiophyceae</taxon>
        <taxon>Trebouxiales</taxon>
        <taxon>Trebouxiaceae</taxon>
        <taxon>Myrmecia</taxon>
    </lineage>
</organism>
<dbReference type="InterPro" id="IPR011032">
    <property type="entry name" value="GroES-like_sf"/>
</dbReference>
<dbReference type="GO" id="GO:0046872">
    <property type="term" value="F:metal ion binding"/>
    <property type="evidence" value="ECO:0007669"/>
    <property type="project" value="TreeGrafter"/>
</dbReference>
<dbReference type="NCBIfam" id="NF001531">
    <property type="entry name" value="PRK00364.2-2"/>
    <property type="match status" value="1"/>
</dbReference>
<dbReference type="Pfam" id="PF00166">
    <property type="entry name" value="Cpn10"/>
    <property type="match status" value="2"/>
</dbReference>
<evidence type="ECO:0000256" key="2">
    <source>
        <dbReference type="ARBA" id="ARBA00023186"/>
    </source>
</evidence>
<evidence type="ECO:0000313" key="8">
    <source>
        <dbReference type="Proteomes" id="UP001489004"/>
    </source>
</evidence>
<accession>A0AAW1PLX7</accession>
<evidence type="ECO:0000256" key="1">
    <source>
        <dbReference type="ARBA" id="ARBA00006975"/>
    </source>
</evidence>
<evidence type="ECO:0000256" key="4">
    <source>
        <dbReference type="ARBA" id="ARBA00073031"/>
    </source>
</evidence>
<dbReference type="SUPFAM" id="SSF50129">
    <property type="entry name" value="GroES-like"/>
    <property type="match status" value="2"/>
</dbReference>
<dbReference type="GO" id="GO:0051082">
    <property type="term" value="F:unfolded protein binding"/>
    <property type="evidence" value="ECO:0007669"/>
    <property type="project" value="TreeGrafter"/>
</dbReference>
<evidence type="ECO:0000256" key="5">
    <source>
        <dbReference type="ARBA" id="ARBA00079398"/>
    </source>
</evidence>
<protein>
    <recommendedName>
        <fullName evidence="4">20 kDa chaperonin, chloroplastic</fullName>
    </recommendedName>
    <alternativeName>
        <fullName evidence="3">Chaperonin 10</fullName>
    </alternativeName>
    <alternativeName>
        <fullName evidence="5">Protein Cpn21</fullName>
    </alternativeName>
</protein>
<dbReference type="InterPro" id="IPR037124">
    <property type="entry name" value="Chaperonin_GroES_sf"/>
</dbReference>
<dbReference type="GO" id="GO:0005739">
    <property type="term" value="C:mitochondrion"/>
    <property type="evidence" value="ECO:0007669"/>
    <property type="project" value="TreeGrafter"/>
</dbReference>